<dbReference type="GO" id="GO:0051213">
    <property type="term" value="F:dioxygenase activity"/>
    <property type="evidence" value="ECO:0007669"/>
    <property type="project" value="UniProtKB-KW"/>
</dbReference>
<dbReference type="GO" id="GO:0004497">
    <property type="term" value="F:monooxygenase activity"/>
    <property type="evidence" value="ECO:0007669"/>
    <property type="project" value="UniProtKB-ARBA"/>
</dbReference>
<keyword evidence="1" id="KW-0001">2Fe-2S</keyword>
<evidence type="ECO:0000256" key="4">
    <source>
        <dbReference type="ARBA" id="ARBA00023004"/>
    </source>
</evidence>
<evidence type="ECO:0000256" key="1">
    <source>
        <dbReference type="ARBA" id="ARBA00022714"/>
    </source>
</evidence>
<keyword evidence="2" id="KW-0479">Metal-binding</keyword>
<sequence length="347" mass="39360">MVSQSNSISVNRANGKVSDRVLFNDWHVVAKAEDLQPHTLLRVRLLDTDLVLWQGENNMVCAWEDRCPHRSVRLSNGRVAGNTLVCSYHGLAYDSQGLCVKVPAHPDYTPPKQACVRTYLTQERYGLIYVCLGEPTQDIVAFTEWDDPTYHCYLTGPYPIRSNGLRAIENFLDVAHFPFIHTGILGDPDKPEIDDYDVTMNENGVYARNIRVWQPDPYGKGMGDYVSYDYWAFRPLTAYLRKYSPSGECLTLLYHVAPVSETECISWMSGALNYGHEVSEADIKAYQDKIVLQDLNNLESHYPQHLPLDSGLEFHLPSDRTSLIYRKWLKQLGISYGAQATTSSANI</sequence>
<accession>A0A832H0P3</accession>
<dbReference type="Pfam" id="PF19112">
    <property type="entry name" value="VanA_C"/>
    <property type="match status" value="1"/>
</dbReference>
<evidence type="ECO:0000256" key="3">
    <source>
        <dbReference type="ARBA" id="ARBA00023002"/>
    </source>
</evidence>
<keyword evidence="3" id="KW-0560">Oxidoreductase</keyword>
<dbReference type="Gene3D" id="2.102.10.10">
    <property type="entry name" value="Rieske [2Fe-2S] iron-sulphur domain"/>
    <property type="match status" value="1"/>
</dbReference>
<name>A0A832H0P3_9CYAN</name>
<organism evidence="7">
    <name type="scientific">Oscillatoriales cyanobacterium SpSt-402</name>
    <dbReference type="NCBI Taxonomy" id="2282168"/>
    <lineage>
        <taxon>Bacteria</taxon>
        <taxon>Bacillati</taxon>
        <taxon>Cyanobacteriota</taxon>
        <taxon>Cyanophyceae</taxon>
        <taxon>Oscillatoriophycideae</taxon>
        <taxon>Oscillatoriales</taxon>
    </lineage>
</organism>
<dbReference type="Pfam" id="PF00355">
    <property type="entry name" value="Rieske"/>
    <property type="match status" value="1"/>
</dbReference>
<dbReference type="SUPFAM" id="SSF50022">
    <property type="entry name" value="ISP domain"/>
    <property type="match status" value="1"/>
</dbReference>
<comment type="caution">
    <text evidence="7">The sequence shown here is derived from an EMBL/GenBank/DDBJ whole genome shotgun (WGS) entry which is preliminary data.</text>
</comment>
<feature type="domain" description="Rieske" evidence="6">
    <location>
        <begin position="26"/>
        <end position="130"/>
    </location>
</feature>
<reference evidence="7" key="1">
    <citation type="journal article" date="2020" name="mSystems">
        <title>Genome- and Community-Level Interaction Insights into Carbon Utilization and Element Cycling Functions of Hydrothermarchaeota in Hydrothermal Sediment.</title>
        <authorList>
            <person name="Zhou Z."/>
            <person name="Liu Y."/>
            <person name="Xu W."/>
            <person name="Pan J."/>
            <person name="Luo Z.H."/>
            <person name="Li M."/>
        </authorList>
    </citation>
    <scope>NUCLEOTIDE SEQUENCE [LARGE SCALE GENOMIC DNA]</scope>
    <source>
        <strain evidence="7">SpSt-402</strain>
    </source>
</reference>
<dbReference type="PROSITE" id="PS51296">
    <property type="entry name" value="RIESKE"/>
    <property type="match status" value="1"/>
</dbReference>
<dbReference type="GO" id="GO:0046872">
    <property type="term" value="F:metal ion binding"/>
    <property type="evidence" value="ECO:0007669"/>
    <property type="project" value="UniProtKB-KW"/>
</dbReference>
<dbReference type="InterPro" id="IPR036922">
    <property type="entry name" value="Rieske_2Fe-2S_sf"/>
</dbReference>
<proteinExistence type="predicted"/>
<dbReference type="InterPro" id="IPR044043">
    <property type="entry name" value="VanA_C_cat"/>
</dbReference>
<dbReference type="SUPFAM" id="SSF55961">
    <property type="entry name" value="Bet v1-like"/>
    <property type="match status" value="1"/>
</dbReference>
<protein>
    <submittedName>
        <fullName evidence="7">Aromatic ring-hydroxylating dioxygenase subunit alpha</fullName>
    </submittedName>
</protein>
<dbReference type="InterPro" id="IPR050584">
    <property type="entry name" value="Cholesterol_7-desaturase"/>
</dbReference>
<keyword evidence="4" id="KW-0408">Iron</keyword>
<dbReference type="AlphaFoldDB" id="A0A832H0P3"/>
<dbReference type="GO" id="GO:0051537">
    <property type="term" value="F:2 iron, 2 sulfur cluster binding"/>
    <property type="evidence" value="ECO:0007669"/>
    <property type="project" value="UniProtKB-KW"/>
</dbReference>
<gene>
    <name evidence="7" type="ORF">ENR47_01440</name>
</gene>
<evidence type="ECO:0000256" key="2">
    <source>
        <dbReference type="ARBA" id="ARBA00022723"/>
    </source>
</evidence>
<keyword evidence="5" id="KW-0411">Iron-sulfur</keyword>
<dbReference type="Gene3D" id="3.90.380.10">
    <property type="entry name" value="Naphthalene 1,2-dioxygenase Alpha Subunit, Chain A, domain 1"/>
    <property type="match status" value="1"/>
</dbReference>
<dbReference type="InterPro" id="IPR017941">
    <property type="entry name" value="Rieske_2Fe-2S"/>
</dbReference>
<dbReference type="EMBL" id="DSRD01000093">
    <property type="protein sequence ID" value="HGW92937.1"/>
    <property type="molecule type" value="Genomic_DNA"/>
</dbReference>
<keyword evidence="7" id="KW-0223">Dioxygenase</keyword>
<dbReference type="PANTHER" id="PTHR21266">
    <property type="entry name" value="IRON-SULFUR DOMAIN CONTAINING PROTEIN"/>
    <property type="match status" value="1"/>
</dbReference>
<dbReference type="GO" id="GO:0016705">
    <property type="term" value="F:oxidoreductase activity, acting on paired donors, with incorporation or reduction of molecular oxygen"/>
    <property type="evidence" value="ECO:0007669"/>
    <property type="project" value="UniProtKB-ARBA"/>
</dbReference>
<evidence type="ECO:0000313" key="7">
    <source>
        <dbReference type="EMBL" id="HGW92937.1"/>
    </source>
</evidence>
<evidence type="ECO:0000256" key="5">
    <source>
        <dbReference type="ARBA" id="ARBA00023014"/>
    </source>
</evidence>
<evidence type="ECO:0000259" key="6">
    <source>
        <dbReference type="PROSITE" id="PS51296"/>
    </source>
</evidence>
<dbReference type="PANTHER" id="PTHR21266:SF60">
    <property type="entry name" value="3-KETOSTEROID-9-ALPHA-MONOOXYGENASE, OXYGENASE COMPONENT"/>
    <property type="match status" value="1"/>
</dbReference>